<sequence length="299" mass="33367">MSQLAKRKFAIFGFWLLLIYTAVSTTAVWLIQFGIVPSSPRTVTAAKQEVQGDGLGDVLSETAFVDQFVREYFTWNQGNETIRASRLKPYLHSTVDPQAGIDMKNATYNSFPRSVGIWRIEDGEGGMKKVYVTVDTVLTHAKNESDQRRAIRYLAVTIQKSGESFLVVDKPYLMAPPVPAKIELPEMKSEPGEAVSDAERVQVENFLKTFWKVYTTGTANEIGYYEKEKNVISKGLTGLVGLSDVKNVAVTKKQGKLEVKCDVSFTDLPSGGQLSYQYSLSVVKEGDRFYVTNMKQGVR</sequence>
<dbReference type="Gene3D" id="3.10.450.540">
    <property type="match status" value="2"/>
</dbReference>
<keyword evidence="2" id="KW-1185">Reference proteome</keyword>
<accession>A0A4R2SAQ3</accession>
<evidence type="ECO:0000313" key="2">
    <source>
        <dbReference type="Proteomes" id="UP000294746"/>
    </source>
</evidence>
<dbReference type="CDD" id="cd16428">
    <property type="entry name" value="TcpC_C"/>
    <property type="match status" value="1"/>
</dbReference>
<protein>
    <submittedName>
        <fullName evidence="1">Conjugative transposon protein TcpC</fullName>
    </submittedName>
</protein>
<dbReference type="OrthoDB" id="2189690at2"/>
<dbReference type="InterPro" id="IPR035628">
    <property type="entry name" value="TcpC_C"/>
</dbReference>
<dbReference type="Pfam" id="PF12642">
    <property type="entry name" value="TpcC"/>
    <property type="match status" value="1"/>
</dbReference>
<gene>
    <name evidence="1" type="ORF">EDD57_11833</name>
</gene>
<proteinExistence type="predicted"/>
<dbReference type="CDD" id="cd16386">
    <property type="entry name" value="TcpC_N"/>
    <property type="match status" value="1"/>
</dbReference>
<name>A0A4R2SAQ3_9BACL</name>
<dbReference type="RefSeq" id="WP_131848837.1">
    <property type="nucleotide sequence ID" value="NZ_SLXV01000018.1"/>
</dbReference>
<reference evidence="1 2" key="1">
    <citation type="submission" date="2019-03" db="EMBL/GenBank/DDBJ databases">
        <title>Genomic Encyclopedia of Type Strains, Phase IV (KMG-IV): sequencing the most valuable type-strain genomes for metagenomic binning, comparative biology and taxonomic classification.</title>
        <authorList>
            <person name="Goeker M."/>
        </authorList>
    </citation>
    <scope>NUCLEOTIDE SEQUENCE [LARGE SCALE GENOMIC DNA]</scope>
    <source>
        <strain evidence="1 2">DSM 46831</strain>
    </source>
</reference>
<dbReference type="AlphaFoldDB" id="A0A4R2SAQ3"/>
<comment type="caution">
    <text evidence="1">The sequence shown here is derived from an EMBL/GenBank/DDBJ whole genome shotgun (WGS) entry which is preliminary data.</text>
</comment>
<dbReference type="Proteomes" id="UP000294746">
    <property type="component" value="Unassembled WGS sequence"/>
</dbReference>
<dbReference type="EMBL" id="SLXV01000018">
    <property type="protein sequence ID" value="TCP68295.1"/>
    <property type="molecule type" value="Genomic_DNA"/>
</dbReference>
<organism evidence="1 2">
    <name type="scientific">Baia soyae</name>
    <dbReference type="NCBI Taxonomy" id="1544746"/>
    <lineage>
        <taxon>Bacteria</taxon>
        <taxon>Bacillati</taxon>
        <taxon>Bacillota</taxon>
        <taxon>Bacilli</taxon>
        <taxon>Bacillales</taxon>
        <taxon>Thermoactinomycetaceae</taxon>
        <taxon>Baia</taxon>
    </lineage>
</organism>
<dbReference type="InterPro" id="IPR024735">
    <property type="entry name" value="TcpC"/>
</dbReference>
<evidence type="ECO:0000313" key="1">
    <source>
        <dbReference type="EMBL" id="TCP68295.1"/>
    </source>
</evidence>